<dbReference type="InterPro" id="IPR036390">
    <property type="entry name" value="WH_DNA-bd_sf"/>
</dbReference>
<name>A0A9D2KCU2_9BACT</name>
<reference evidence="9" key="2">
    <citation type="submission" date="2021-04" db="EMBL/GenBank/DDBJ databases">
        <authorList>
            <person name="Gilroy R."/>
        </authorList>
    </citation>
    <scope>NUCLEOTIDE SEQUENCE</scope>
    <source>
        <strain evidence="9">ChiW4-1371</strain>
    </source>
</reference>
<dbReference type="AlphaFoldDB" id="A0A9D2KCU2"/>
<dbReference type="InterPro" id="IPR036388">
    <property type="entry name" value="WH-like_DNA-bd_sf"/>
</dbReference>
<evidence type="ECO:0000313" key="9">
    <source>
        <dbReference type="EMBL" id="HIZ89333.1"/>
    </source>
</evidence>
<dbReference type="PROSITE" id="PS50995">
    <property type="entry name" value="HTH_MARR_2"/>
    <property type="match status" value="1"/>
</dbReference>
<evidence type="ECO:0000313" key="10">
    <source>
        <dbReference type="Proteomes" id="UP000824176"/>
    </source>
</evidence>
<reference evidence="9" key="1">
    <citation type="journal article" date="2021" name="PeerJ">
        <title>Extensive microbial diversity within the chicken gut microbiome revealed by metagenomics and culture.</title>
        <authorList>
            <person name="Gilroy R."/>
            <person name="Ravi A."/>
            <person name="Getino M."/>
            <person name="Pursley I."/>
            <person name="Horton D.L."/>
            <person name="Alikhan N.F."/>
            <person name="Baker D."/>
            <person name="Gharbi K."/>
            <person name="Hall N."/>
            <person name="Watson M."/>
            <person name="Adriaenssens E.M."/>
            <person name="Foster-Nyarko E."/>
            <person name="Jarju S."/>
            <person name="Secka A."/>
            <person name="Antonio M."/>
            <person name="Oren A."/>
            <person name="Chaudhuri R.R."/>
            <person name="La Ragione R."/>
            <person name="Hildebrand F."/>
            <person name="Pallen M.J."/>
        </authorList>
    </citation>
    <scope>NUCLEOTIDE SEQUENCE</scope>
    <source>
        <strain evidence="9">ChiW4-1371</strain>
    </source>
</reference>
<proteinExistence type="inferred from homology"/>
<evidence type="ECO:0000256" key="7">
    <source>
        <dbReference type="ARBA" id="ARBA00047207"/>
    </source>
</evidence>
<dbReference type="InterPro" id="IPR055166">
    <property type="entry name" value="Transc_reg_Sar_Rot_HTH"/>
</dbReference>
<dbReference type="GO" id="GO:0003677">
    <property type="term" value="F:DNA binding"/>
    <property type="evidence" value="ECO:0007669"/>
    <property type="project" value="UniProtKB-KW"/>
</dbReference>
<evidence type="ECO:0000259" key="8">
    <source>
        <dbReference type="PROSITE" id="PS50995"/>
    </source>
</evidence>
<evidence type="ECO:0000256" key="6">
    <source>
        <dbReference type="ARBA" id="ARBA00047188"/>
    </source>
</evidence>
<dbReference type="GO" id="GO:0003700">
    <property type="term" value="F:DNA-binding transcription factor activity"/>
    <property type="evidence" value="ECO:0007669"/>
    <property type="project" value="InterPro"/>
</dbReference>
<protein>
    <recommendedName>
        <fullName evidence="6">HTH-type transcriptional regulator SarZ</fullName>
    </recommendedName>
    <alternativeName>
        <fullName evidence="7">Staphylococcal accessory regulator Z</fullName>
    </alternativeName>
</protein>
<keyword evidence="4" id="KW-0804">Transcription</keyword>
<gene>
    <name evidence="9" type="ORF">H9804_05275</name>
</gene>
<dbReference type="PANTHER" id="PTHR42756:SF1">
    <property type="entry name" value="TRANSCRIPTIONAL REPRESSOR OF EMRAB OPERON"/>
    <property type="match status" value="1"/>
</dbReference>
<evidence type="ECO:0000256" key="4">
    <source>
        <dbReference type="ARBA" id="ARBA00023163"/>
    </source>
</evidence>
<evidence type="ECO:0000256" key="2">
    <source>
        <dbReference type="ARBA" id="ARBA00023015"/>
    </source>
</evidence>
<dbReference type="Proteomes" id="UP000824176">
    <property type="component" value="Unassembled WGS sequence"/>
</dbReference>
<comment type="caution">
    <text evidence="9">The sequence shown here is derived from an EMBL/GenBank/DDBJ whole genome shotgun (WGS) entry which is preliminary data.</text>
</comment>
<dbReference type="SUPFAM" id="SSF46785">
    <property type="entry name" value="Winged helix' DNA-binding domain"/>
    <property type="match status" value="1"/>
</dbReference>
<keyword evidence="2" id="KW-0805">Transcription regulation</keyword>
<dbReference type="Gene3D" id="1.10.10.10">
    <property type="entry name" value="Winged helix-like DNA-binding domain superfamily/Winged helix DNA-binding domain"/>
    <property type="match status" value="1"/>
</dbReference>
<comment type="similarity">
    <text evidence="5">Belongs to the SarZ family.</text>
</comment>
<feature type="domain" description="HTH marR-type" evidence="8">
    <location>
        <begin position="6"/>
        <end position="138"/>
    </location>
</feature>
<dbReference type="EMBL" id="DXAQ01000083">
    <property type="protein sequence ID" value="HIZ89333.1"/>
    <property type="molecule type" value="Genomic_DNA"/>
</dbReference>
<sequence length="140" mass="16327">MENEIDLKILIALHRVVNAVDSKTVKLVKAYGLSLGQFAVLEALYHKGEMTVGQVQKKILSSTGTMPVIIKNLEKRQFISHKEDENDKRKRLLYITDKGRDIISKVFPKNKEIIIEYFKNMEIDEKKEFLRLMKSLNYKD</sequence>
<evidence type="ECO:0000256" key="3">
    <source>
        <dbReference type="ARBA" id="ARBA00023125"/>
    </source>
</evidence>
<keyword evidence="3" id="KW-0238">DNA-binding</keyword>
<comment type="subcellular location">
    <subcellularLocation>
        <location evidence="1">Cytoplasm</location>
    </subcellularLocation>
</comment>
<dbReference type="PANTHER" id="PTHR42756">
    <property type="entry name" value="TRANSCRIPTIONAL REGULATOR, MARR"/>
    <property type="match status" value="1"/>
</dbReference>
<accession>A0A9D2KCU2</accession>
<dbReference type="Pfam" id="PF22381">
    <property type="entry name" value="Staph_reg_Sar_Rot"/>
    <property type="match status" value="1"/>
</dbReference>
<evidence type="ECO:0000256" key="1">
    <source>
        <dbReference type="ARBA" id="ARBA00004496"/>
    </source>
</evidence>
<dbReference type="InterPro" id="IPR000835">
    <property type="entry name" value="HTH_MarR-typ"/>
</dbReference>
<dbReference type="GO" id="GO:0005737">
    <property type="term" value="C:cytoplasm"/>
    <property type="evidence" value="ECO:0007669"/>
    <property type="project" value="UniProtKB-SubCell"/>
</dbReference>
<organism evidence="9 10">
    <name type="scientific">Candidatus Mucispirillum faecigallinarum</name>
    <dbReference type="NCBI Taxonomy" id="2838699"/>
    <lineage>
        <taxon>Bacteria</taxon>
        <taxon>Pseudomonadati</taxon>
        <taxon>Deferribacterota</taxon>
        <taxon>Deferribacteres</taxon>
        <taxon>Deferribacterales</taxon>
        <taxon>Mucispirillaceae</taxon>
        <taxon>Mucispirillum</taxon>
    </lineage>
</organism>
<evidence type="ECO:0000256" key="5">
    <source>
        <dbReference type="ARBA" id="ARBA00046337"/>
    </source>
</evidence>
<dbReference type="SMART" id="SM00347">
    <property type="entry name" value="HTH_MARR"/>
    <property type="match status" value="1"/>
</dbReference>